<evidence type="ECO:0000313" key="11">
    <source>
        <dbReference type="Proteomes" id="UP000000758"/>
    </source>
</evidence>
<keyword evidence="7" id="KW-0067">ATP-binding</keyword>
<dbReference type="PROSITE" id="PS51643">
    <property type="entry name" value="HD_CAS3"/>
    <property type="match status" value="1"/>
</dbReference>
<sequence>MQSPPKISHTQQSGFQLVFRHLPIDGIIHVYRILESSGHPIRGFGRGILFYQYVPRIFSLGTKPALIPKELLTTRSHHPHGLWHYPAAQGACLCDRARKGIRVHDAGKWQAHRRTRVSHVGTVSRSGSLPESRENEPGGGLGMPDFASFFTTATKHPRGPFPYQEKLAYTSFGEIPDTLILPAGSGRTEAAVLSLWLWRIYCREPGIPRRLVYCLPSGALVEQIASRARGWLWNLKWNKKVDVRYFMGGSEGYASNIDLAKPCIMIGTQDILLSGALNHMYGQRAGIFPVAAAMLNNDSIWIMDEAQTMGAGLGTSLQLDTFRRICGTFGPSKSVWISAIAGALGTIDNPGKNRAVFRPGEEDLRGELGRRVNAARTIRRIDLPTRDGMYTEADAKKMLGLREGGSMAIILNTIDRAQRLYSMVKKSVTGRTWCVLVHPGFRPGDRAKLSHEIQGIGEDADGVVISTQALETGVDLSVRTIVAELAPWPSMVKRIGRCRGDGKAAAYWIDLDSNSYQPYGPGDGQAYDRMDRSREVLEGMEGSAVSGTRLAEVPAYNAIYGAISREQLEELFDTTQDILGSPVDVSRHTGDGDPGALVFWSDAERRAKWNDLCGMNLEELRGFVSEHASLCSYWNPKSMSWGEIGAGDVYPGIIVRIEPAAGGYTQELGLWTGYDGPVKEAVLPARLDRQDGRDVTLRDHTRNIADAAGEILSGLGVDAEYSGAVRTAAQWHDVGKMHYIFQEYLRPNLASGIDEIWAKSGRKERDKTREERRSYGRRGFKHEVASALAFMNSHDGPEHDLVAYLIMSHHGLVRLEMHPKDDGMVSGIVDGEPLCERAYAVHDNVMIPAGLVLDASAYGAGGRRPWRERTAALLKRHGPFRLSYLETVLRKADWAASAKDDER</sequence>
<dbReference type="Pfam" id="PF22590">
    <property type="entry name" value="Cas3-like_C_2"/>
    <property type="match status" value="1"/>
</dbReference>
<dbReference type="AlphaFoldDB" id="A0RTX5"/>
<dbReference type="KEGG" id="csy:CENSYa_0147"/>
<dbReference type="HOGENOM" id="CLU_010520_1_0_2"/>
<dbReference type="GO" id="GO:0046872">
    <property type="term" value="F:metal ion binding"/>
    <property type="evidence" value="ECO:0007669"/>
    <property type="project" value="UniProtKB-KW"/>
</dbReference>
<feature type="domain" description="HD Cas3-type" evidence="9">
    <location>
        <begin position="690"/>
        <end position="895"/>
    </location>
</feature>
<keyword evidence="5" id="KW-0378">Hydrolase</keyword>
<dbReference type="Proteomes" id="UP000000758">
    <property type="component" value="Chromosome"/>
</dbReference>
<dbReference type="EC" id="2.7.7.-" evidence="10"/>
<evidence type="ECO:0000256" key="1">
    <source>
        <dbReference type="ARBA" id="ARBA00006847"/>
    </source>
</evidence>
<dbReference type="STRING" id="414004.CENSYa_0147"/>
<dbReference type="GO" id="GO:0003676">
    <property type="term" value="F:nucleic acid binding"/>
    <property type="evidence" value="ECO:0007669"/>
    <property type="project" value="InterPro"/>
</dbReference>
<dbReference type="InterPro" id="IPR027417">
    <property type="entry name" value="P-loop_NTPase"/>
</dbReference>
<dbReference type="Gene3D" id="1.10.3210.30">
    <property type="match status" value="1"/>
</dbReference>
<evidence type="ECO:0000259" key="9">
    <source>
        <dbReference type="PROSITE" id="PS51643"/>
    </source>
</evidence>
<dbReference type="InterPro" id="IPR038257">
    <property type="entry name" value="CRISPR-assoc_Cas3_HD_sf"/>
</dbReference>
<gene>
    <name evidence="10" type="ordered locus">CENSYa_0147</name>
</gene>
<evidence type="ECO:0000256" key="5">
    <source>
        <dbReference type="ARBA" id="ARBA00022801"/>
    </source>
</evidence>
<dbReference type="InterPro" id="IPR054712">
    <property type="entry name" value="Cas3-like_dom"/>
</dbReference>
<dbReference type="InterPro" id="IPR006483">
    <property type="entry name" value="CRISPR-assoc_Cas3_HD"/>
</dbReference>
<evidence type="ECO:0000256" key="6">
    <source>
        <dbReference type="ARBA" id="ARBA00022806"/>
    </source>
</evidence>
<keyword evidence="8" id="KW-0051">Antiviral defense</keyword>
<dbReference type="Pfam" id="PF00270">
    <property type="entry name" value="DEAD"/>
    <property type="match status" value="1"/>
</dbReference>
<comment type="similarity">
    <text evidence="2">In the central section; belongs to the CRISPR-associated helicase Cas3 family.</text>
</comment>
<dbReference type="GO" id="GO:0004386">
    <property type="term" value="F:helicase activity"/>
    <property type="evidence" value="ECO:0007669"/>
    <property type="project" value="UniProtKB-KW"/>
</dbReference>
<dbReference type="EMBL" id="DP000238">
    <property type="protein sequence ID" value="ABK76792.1"/>
    <property type="molecule type" value="Genomic_DNA"/>
</dbReference>
<evidence type="ECO:0000256" key="2">
    <source>
        <dbReference type="ARBA" id="ARBA00009046"/>
    </source>
</evidence>
<dbReference type="EnsemblBacteria" id="ABK76792">
    <property type="protein sequence ID" value="ABK76792"/>
    <property type="gene ID" value="CENSYa_0147"/>
</dbReference>
<keyword evidence="10" id="KW-0808">Transferase</keyword>
<dbReference type="SUPFAM" id="SSF109604">
    <property type="entry name" value="HD-domain/PDEase-like"/>
    <property type="match status" value="1"/>
</dbReference>
<evidence type="ECO:0000256" key="7">
    <source>
        <dbReference type="ARBA" id="ARBA00022840"/>
    </source>
</evidence>
<keyword evidence="11" id="KW-1185">Reference proteome</keyword>
<evidence type="ECO:0000313" key="10">
    <source>
        <dbReference type="EMBL" id="ABK76792.1"/>
    </source>
</evidence>
<protein>
    <submittedName>
        <fullName evidence="10">Helicase</fullName>
        <ecNumber evidence="10">2.7.7.-</ecNumber>
    </submittedName>
</protein>
<dbReference type="SUPFAM" id="SSF52540">
    <property type="entry name" value="P-loop containing nucleoside triphosphate hydrolases"/>
    <property type="match status" value="1"/>
</dbReference>
<dbReference type="GO" id="GO:0016787">
    <property type="term" value="F:hydrolase activity"/>
    <property type="evidence" value="ECO:0007669"/>
    <property type="project" value="UniProtKB-KW"/>
</dbReference>
<organism evidence="10 11">
    <name type="scientific">Cenarchaeum symbiosum (strain A)</name>
    <dbReference type="NCBI Taxonomy" id="414004"/>
    <lineage>
        <taxon>Archaea</taxon>
        <taxon>Nitrososphaerota</taxon>
        <taxon>Candidatus Cenarchaeales</taxon>
        <taxon>Candidatus Cenarchaeaceae</taxon>
        <taxon>Candidatus Cenarchaeum</taxon>
    </lineage>
</organism>
<keyword evidence="6 10" id="KW-0347">Helicase</keyword>
<dbReference type="Gene3D" id="3.40.50.300">
    <property type="entry name" value="P-loop containing nucleotide triphosphate hydrolases"/>
    <property type="match status" value="2"/>
</dbReference>
<dbReference type="NCBIfam" id="TIGR01596">
    <property type="entry name" value="cas3_HD"/>
    <property type="match status" value="1"/>
</dbReference>
<evidence type="ECO:0000256" key="8">
    <source>
        <dbReference type="ARBA" id="ARBA00023118"/>
    </source>
</evidence>
<reference evidence="10 11" key="1">
    <citation type="journal article" date="2006" name="Proc. Natl. Acad. Sci. U.S.A.">
        <title>Genomic analysis of the uncultivated marine crenarchaeote Cenarchaeum symbiosum.</title>
        <authorList>
            <person name="Hallam S.J."/>
            <person name="Konstantinidis K.T."/>
            <person name="Putnam N."/>
            <person name="Schleper C."/>
            <person name="Watanabe Y."/>
            <person name="Sugahara J."/>
            <person name="Preston C."/>
            <person name="de la Torre J."/>
            <person name="Richardson P.M."/>
            <person name="DeLong E.F."/>
        </authorList>
    </citation>
    <scope>NUCLEOTIDE SEQUENCE [LARGE SCALE GENOMIC DNA]</scope>
    <source>
        <strain evidence="11">A</strain>
    </source>
</reference>
<dbReference type="InterPro" id="IPR011545">
    <property type="entry name" value="DEAD/DEAH_box_helicase_dom"/>
</dbReference>
<keyword evidence="3" id="KW-0479">Metal-binding</keyword>
<comment type="similarity">
    <text evidence="1">In the N-terminal section; belongs to the CRISPR-associated nuclease Cas3-HD family.</text>
</comment>
<proteinExistence type="inferred from homology"/>
<name>A0RTX5_CENSY</name>
<keyword evidence="10" id="KW-0548">Nucleotidyltransferase</keyword>
<accession>A0RTX5</accession>
<dbReference type="GO" id="GO:0016779">
    <property type="term" value="F:nucleotidyltransferase activity"/>
    <property type="evidence" value="ECO:0007669"/>
    <property type="project" value="UniProtKB-KW"/>
</dbReference>
<evidence type="ECO:0000256" key="4">
    <source>
        <dbReference type="ARBA" id="ARBA00022741"/>
    </source>
</evidence>
<dbReference type="GO" id="GO:0051607">
    <property type="term" value="P:defense response to virus"/>
    <property type="evidence" value="ECO:0007669"/>
    <property type="project" value="UniProtKB-KW"/>
</dbReference>
<keyword evidence="4" id="KW-0547">Nucleotide-binding</keyword>
<dbReference type="GO" id="GO:0005524">
    <property type="term" value="F:ATP binding"/>
    <property type="evidence" value="ECO:0007669"/>
    <property type="project" value="UniProtKB-KW"/>
</dbReference>
<evidence type="ECO:0000256" key="3">
    <source>
        <dbReference type="ARBA" id="ARBA00022723"/>
    </source>
</evidence>